<gene>
    <name evidence="1" type="ORF">F957_03914</name>
</gene>
<evidence type="ECO:0000313" key="1">
    <source>
        <dbReference type="EMBL" id="EPF70833.1"/>
    </source>
</evidence>
<comment type="caution">
    <text evidence="1">The sequence shown here is derived from an EMBL/GenBank/DDBJ whole genome shotgun (WGS) entry which is preliminary data.</text>
</comment>
<keyword evidence="2" id="KW-1185">Reference proteome</keyword>
<dbReference type="RefSeq" id="WP_016660660.1">
    <property type="nucleotide sequence ID" value="NZ_ATGG01000055.1"/>
</dbReference>
<protein>
    <submittedName>
        <fullName evidence="1">Uncharacterized protein</fullName>
    </submittedName>
</protein>
<accession>A0A829HDY3</accession>
<dbReference type="Proteomes" id="UP000014523">
    <property type="component" value="Unassembled WGS sequence"/>
</dbReference>
<reference evidence="1 2" key="1">
    <citation type="submission" date="2013-06" db="EMBL/GenBank/DDBJ databases">
        <title>The Genome Sequence of Acinetobacter gyllenbergii CIP 110306.</title>
        <authorList>
            <consortium name="The Broad Institute Genome Sequencing Platform"/>
            <consortium name="The Broad Institute Genome Sequencing Center for Infectious Disease"/>
            <person name="Cerqueira G."/>
            <person name="Feldgarden M."/>
            <person name="Courvalin P."/>
            <person name="Perichon B."/>
            <person name="Grillot-Courvalin C."/>
            <person name="Clermont D."/>
            <person name="Rocha E."/>
            <person name="Yoon E.-J."/>
            <person name="Nemec A."/>
            <person name="Young S.K."/>
            <person name="Zeng Q."/>
            <person name="Gargeya S."/>
            <person name="Fitzgerald M."/>
            <person name="Abouelleil A."/>
            <person name="Alvarado L."/>
            <person name="Berlin A.M."/>
            <person name="Chapman S.B."/>
            <person name="Dewar J."/>
            <person name="Goldberg J."/>
            <person name="Griggs A."/>
            <person name="Gujja S."/>
            <person name="Hansen M."/>
            <person name="Howarth C."/>
            <person name="Imamovic A."/>
            <person name="Larimer J."/>
            <person name="McCowan C."/>
            <person name="Murphy C."/>
            <person name="Pearson M."/>
            <person name="Priest M."/>
            <person name="Roberts A."/>
            <person name="Saif S."/>
            <person name="Shea T."/>
            <person name="Sykes S."/>
            <person name="Wortman J."/>
            <person name="Nusbaum C."/>
            <person name="Birren B."/>
        </authorList>
    </citation>
    <scope>NUCLEOTIDE SEQUENCE [LARGE SCALE GENOMIC DNA]</scope>
    <source>
        <strain evidence="1 2">CIP 110306</strain>
    </source>
</reference>
<sequence>MKILSVLYFPFPETTPGSDHGEWSEQDRKDIAQLRESHPELAHWGDLAIGVAFGSFSDDVLEVGWGNWIIGQRSEDFLTYCCWRQIKGTWNFGMFFKTPNQEVLPIWKS</sequence>
<name>A0A829HDY3_9GAMM</name>
<proteinExistence type="predicted"/>
<evidence type="ECO:0000313" key="2">
    <source>
        <dbReference type="Proteomes" id="UP000014523"/>
    </source>
</evidence>
<dbReference type="AlphaFoldDB" id="A0A829HDY3"/>
<organism evidence="1 2">
    <name type="scientific">Acinetobacter gyllenbergii CIP 110306 = MTCC 11365</name>
    <dbReference type="NCBI Taxonomy" id="1217657"/>
    <lineage>
        <taxon>Bacteria</taxon>
        <taxon>Pseudomonadati</taxon>
        <taxon>Pseudomonadota</taxon>
        <taxon>Gammaproteobacteria</taxon>
        <taxon>Moraxellales</taxon>
        <taxon>Moraxellaceae</taxon>
        <taxon>Acinetobacter</taxon>
    </lineage>
</organism>
<dbReference type="EMBL" id="ATGG01000055">
    <property type="protein sequence ID" value="EPF70833.1"/>
    <property type="molecule type" value="Genomic_DNA"/>
</dbReference>